<dbReference type="InterPro" id="IPR032710">
    <property type="entry name" value="NTF2-like_dom_sf"/>
</dbReference>
<evidence type="ECO:0000313" key="3">
    <source>
        <dbReference type="Proteomes" id="UP001484239"/>
    </source>
</evidence>
<dbReference type="EMBL" id="JBBHLI010000002">
    <property type="protein sequence ID" value="MEK9500469.1"/>
    <property type="molecule type" value="Genomic_DNA"/>
</dbReference>
<keyword evidence="1" id="KW-0732">Signal</keyword>
<feature type="chain" id="PRO_5045413268" evidence="1">
    <location>
        <begin position="23"/>
        <end position="161"/>
    </location>
</feature>
<dbReference type="SUPFAM" id="SSF54427">
    <property type="entry name" value="NTF2-like"/>
    <property type="match status" value="1"/>
</dbReference>
<proteinExistence type="predicted"/>
<gene>
    <name evidence="2" type="ORF">WI372_05730</name>
</gene>
<sequence length="161" mass="17183">MKAITGVLVAGLALVGAPAGVAAQGGDDEAAVLQVVNDLFDGMREKDGDKLRGVWHPEARLQTAGATPEGAAQLGSTPVDGFVQGVLDAQAFLDEVTFDEVVQISGRLATVWAPYNLFVNDAFQHCGVDAIQMIRTADGWKIFQLTDTRTREGCDPERRDL</sequence>
<protein>
    <submittedName>
        <fullName evidence="2">Nuclear transport factor 2 family protein</fullName>
    </submittedName>
</protein>
<accession>A0ABU9E713</accession>
<dbReference type="InterPro" id="IPR039437">
    <property type="entry name" value="FrzH/put_lumazine-bd"/>
</dbReference>
<evidence type="ECO:0000256" key="1">
    <source>
        <dbReference type="SAM" id="SignalP"/>
    </source>
</evidence>
<dbReference type="Proteomes" id="UP001484239">
    <property type="component" value="Unassembled WGS sequence"/>
</dbReference>
<dbReference type="Pfam" id="PF12893">
    <property type="entry name" value="Lumazine_bd_2"/>
    <property type="match status" value="1"/>
</dbReference>
<reference evidence="2 3" key="1">
    <citation type="submission" date="2024-02" db="EMBL/GenBank/DDBJ databases">
        <title>A novel Gemmatimonadota bacterium.</title>
        <authorList>
            <person name="Du Z.-J."/>
            <person name="Ye Y.-Q."/>
        </authorList>
    </citation>
    <scope>NUCLEOTIDE SEQUENCE [LARGE SCALE GENOMIC DNA]</scope>
    <source>
        <strain evidence="2 3">DH-20</strain>
    </source>
</reference>
<comment type="caution">
    <text evidence="2">The sequence shown here is derived from an EMBL/GenBank/DDBJ whole genome shotgun (WGS) entry which is preliminary data.</text>
</comment>
<feature type="signal peptide" evidence="1">
    <location>
        <begin position="1"/>
        <end position="22"/>
    </location>
</feature>
<organism evidence="2 3">
    <name type="scientific">Gaopeijia maritima</name>
    <dbReference type="NCBI Taxonomy" id="3119007"/>
    <lineage>
        <taxon>Bacteria</taxon>
        <taxon>Pseudomonadati</taxon>
        <taxon>Gemmatimonadota</taxon>
        <taxon>Longimicrobiia</taxon>
        <taxon>Gaopeijiales</taxon>
        <taxon>Gaopeijiaceae</taxon>
        <taxon>Gaopeijia</taxon>
    </lineage>
</organism>
<keyword evidence="3" id="KW-1185">Reference proteome</keyword>
<evidence type="ECO:0000313" key="2">
    <source>
        <dbReference type="EMBL" id="MEK9500469.1"/>
    </source>
</evidence>
<dbReference type="RefSeq" id="WP_405284719.1">
    <property type="nucleotide sequence ID" value="NZ_CP144380.1"/>
</dbReference>
<dbReference type="Gene3D" id="3.10.450.50">
    <property type="match status" value="1"/>
</dbReference>
<name>A0ABU9E713_9BACT</name>